<accession>A0A2D0NFQ3</accession>
<dbReference type="PANTHER" id="PTHR36510">
    <property type="entry name" value="GLUTAMATE--CYSTEINE LIGASE 2-RELATED"/>
    <property type="match status" value="1"/>
</dbReference>
<keyword evidence="4" id="KW-1185">Reference proteome</keyword>
<protein>
    <recommendedName>
        <fullName evidence="2">CBS domain-containing protein</fullName>
    </recommendedName>
</protein>
<dbReference type="Gene3D" id="3.10.580.10">
    <property type="entry name" value="CBS-domain"/>
    <property type="match status" value="1"/>
</dbReference>
<evidence type="ECO:0000259" key="2">
    <source>
        <dbReference type="PROSITE" id="PS51371"/>
    </source>
</evidence>
<dbReference type="SMART" id="SM00116">
    <property type="entry name" value="CBS"/>
    <property type="match status" value="2"/>
</dbReference>
<dbReference type="GO" id="GO:0016879">
    <property type="term" value="F:ligase activity, forming carbon-nitrogen bonds"/>
    <property type="evidence" value="ECO:0007669"/>
    <property type="project" value="TreeGrafter"/>
</dbReference>
<dbReference type="InterPro" id="IPR006336">
    <property type="entry name" value="GCS2"/>
</dbReference>
<dbReference type="OrthoDB" id="240589at2"/>
<dbReference type="SUPFAM" id="SSF55931">
    <property type="entry name" value="Glutamine synthetase/guanido kinase"/>
    <property type="match status" value="1"/>
</dbReference>
<dbReference type="Gene3D" id="3.30.590.20">
    <property type="match status" value="1"/>
</dbReference>
<dbReference type="PANTHER" id="PTHR36510:SF3">
    <property type="entry name" value="CONSERVED PROTEIN"/>
    <property type="match status" value="1"/>
</dbReference>
<dbReference type="InterPro" id="IPR000644">
    <property type="entry name" value="CBS_dom"/>
</dbReference>
<sequence>MGEHHTKPLRTREERNRFCRSVLRDITALETMLREGRFERGIQRIGAEQELCLIQPDFSPAMTGPEVLAGIGADAYTSELARYNLEINLPPKELGENSFQEMHRELEQLLARGQEVADQWNSRIILAGILPTIERRHLQPKYMTPAQRYQLLSEKMLEVRGEDFKIQLEGVDELIASLDSVLFEACNTSFQLHLQIDPADFVAQYNWAQLIAGPVLAIAANSPLLLGRELWMETRIALFKQSLDTRNPKHQLRDKAPRVNFGNDWIHHSVADLFKDNIARFPMLLGIAGEDEDALDLLSKGQIPKLRSLQLHNGTTYTWNRPCYGLSQGVPHLRIECRYLPAGPSVLDEMANFVFWVGLMKGMPESYRNLKDTLDFRVAKANFMRAAHTGMATSLEWEGKLWSAPNLVMEVLLPIAEAGLAASGITSDSIAHYLGVIYDRCERQRSGSRWMVQNFQRLRKAYGRGMASSLITEAMAEQQAGGLPVHFWDDIHSTRIYPRPFRELYAKDTMSTDLFTVKEEDPVILTERIMHWRNIRHLPVENAQGELVGILTHSNLTEWSEQGRDPFAMVREIMVREPVCAAPNARMETIRSVMNEKCIGCVPIIVHQHLVGMITDTDIKRLEESTEVVGPQRSAPFEEL</sequence>
<reference evidence="3 4" key="1">
    <citation type="submission" date="2017-10" db="EMBL/GenBank/DDBJ databases">
        <title>The draft genome sequence of Lewinella nigricans NBRC 102662.</title>
        <authorList>
            <person name="Wang K."/>
        </authorList>
    </citation>
    <scope>NUCLEOTIDE SEQUENCE [LARGE SCALE GENOMIC DNA]</scope>
    <source>
        <strain evidence="3 4">NBRC 102662</strain>
    </source>
</reference>
<dbReference type="EMBL" id="PDUD01000010">
    <property type="protein sequence ID" value="PHN07321.1"/>
    <property type="molecule type" value="Genomic_DNA"/>
</dbReference>
<dbReference type="Pfam" id="PF00571">
    <property type="entry name" value="CBS"/>
    <property type="match status" value="2"/>
</dbReference>
<evidence type="ECO:0000256" key="1">
    <source>
        <dbReference type="PROSITE-ProRule" id="PRU00703"/>
    </source>
</evidence>
<feature type="domain" description="CBS" evidence="2">
    <location>
        <begin position="574"/>
        <end position="629"/>
    </location>
</feature>
<dbReference type="SUPFAM" id="SSF54631">
    <property type="entry name" value="CBS-domain pair"/>
    <property type="match status" value="1"/>
</dbReference>
<evidence type="ECO:0000313" key="3">
    <source>
        <dbReference type="EMBL" id="PHN07321.1"/>
    </source>
</evidence>
<organism evidence="3 4">
    <name type="scientific">Flavilitoribacter nigricans (strain ATCC 23147 / DSM 23189 / NBRC 102662 / NCIMB 1420 / SS-2)</name>
    <name type="common">Lewinella nigricans</name>
    <dbReference type="NCBI Taxonomy" id="1122177"/>
    <lineage>
        <taxon>Bacteria</taxon>
        <taxon>Pseudomonadati</taxon>
        <taxon>Bacteroidota</taxon>
        <taxon>Saprospiria</taxon>
        <taxon>Saprospirales</taxon>
        <taxon>Lewinellaceae</taxon>
        <taxon>Flavilitoribacter</taxon>
    </lineage>
</organism>
<dbReference type="PROSITE" id="PS51371">
    <property type="entry name" value="CBS"/>
    <property type="match status" value="2"/>
</dbReference>
<feature type="domain" description="CBS" evidence="2">
    <location>
        <begin position="510"/>
        <end position="566"/>
    </location>
</feature>
<evidence type="ECO:0000313" key="4">
    <source>
        <dbReference type="Proteomes" id="UP000223913"/>
    </source>
</evidence>
<dbReference type="AlphaFoldDB" id="A0A2D0NFQ3"/>
<dbReference type="Proteomes" id="UP000223913">
    <property type="component" value="Unassembled WGS sequence"/>
</dbReference>
<proteinExistence type="predicted"/>
<comment type="caution">
    <text evidence="3">The sequence shown here is derived from an EMBL/GenBank/DDBJ whole genome shotgun (WGS) entry which is preliminary data.</text>
</comment>
<dbReference type="InterPro" id="IPR046342">
    <property type="entry name" value="CBS_dom_sf"/>
</dbReference>
<dbReference type="InterPro" id="IPR050141">
    <property type="entry name" value="GCL_type2/YbdK_subfam"/>
</dbReference>
<name>A0A2D0NFQ3_FLAN2</name>
<dbReference type="InterPro" id="IPR014746">
    <property type="entry name" value="Gln_synth/guanido_kin_cat_dom"/>
</dbReference>
<keyword evidence="1" id="KW-0129">CBS domain</keyword>
<gene>
    <name evidence="3" type="ORF">CRP01_06735</name>
</gene>
<dbReference type="RefSeq" id="WP_099149251.1">
    <property type="nucleotide sequence ID" value="NZ_PDUD01000010.1"/>
</dbReference>
<dbReference type="Pfam" id="PF04107">
    <property type="entry name" value="GCS2"/>
    <property type="match status" value="1"/>
</dbReference>